<dbReference type="InterPro" id="IPR057365">
    <property type="entry name" value="URGCP"/>
</dbReference>
<protein>
    <submittedName>
        <fullName evidence="3">Interferon-induced very large GTPase 1-like</fullName>
    </submittedName>
</protein>
<feature type="domain" description="VLIG-type G" evidence="2">
    <location>
        <begin position="579"/>
        <end position="819"/>
    </location>
</feature>
<accession>A0A8H4ES66</accession>
<dbReference type="PROSITE" id="PS51717">
    <property type="entry name" value="G_VLIG"/>
    <property type="match status" value="1"/>
</dbReference>
<sequence>MDNNNKIITVHEQWRLILGDEISLIEPNDYVKLGVIISNPGLTDIEKNGSIAELLPYIRQKVKMWGVGVLRAENIKVLINKEVSKENITDDSESDSEDDFEDEELQRKNQLSRFDCIASLLSSAECIVVQDIFQTLSQFPITFPLITPKLNEEKEFNVMLPLYTGPIIKWEPSPGLIIENRLFSDPFKLIVAIRIGKNSTGKSTILNRLMTPDFMFSSKCDPRANFGVPYMVSGSVEFTWLTQETCKMDLWNEVFKDYYQKEKKEIVLLANLHGHALDYQDQIQFLNQLPSSFIVFIMPDYTKDQIHNLETLIDFKKNVYVCVDHKNKERDCIKINTKTLIEDHTLGKVRNMFKKALNVDSDSVSLNIDKLNLGTSLKMVEGIELSESQELINFIKTKTCHYTKLNIMQLQKINENCPYIWQDNDELIELVKLYTNILTLPLDKRRRALAHVGREVSRISMEESSESRNQAILKRIELSKSSLVNKDEEREMIQNEIRKLWAEVDNKSLGLEHFYRVLGQLYKVRISDLNDINFLKLPELYAELLIDGHTIELLNGDAGIIPEAWFSAICNHVCRRFNNLRVYVISIIGLQSSGKSTLLNALFGCRFAVSVGRCTKGLFMRLLFLEEDLSNQLGVDAFIVIDTEGLGAIEKMESEKNDRILVTFAMGISNLTIINVLGESMRDLTEMLQIAIVTMARLEKADIAPDIKMVQHISERNKAKLSEPEESFRTALQEALRITVEKDMEMGIFNAECLKILDKRIKYGKFLKQFRPFKNGATVYAPPSEQYHEDIVDLYNSILDDCKNLQRKFKFEEWHTIIQSYWSAVSHEDFAVRFKNIKEIYKFIEHGKNTEKVKEAISEAFLKHEERIMQEIRAKLQGWSCDGKSKENSDFCNQLLKTAEEELKYILSCDCEECEECKNANNKIIEFEKYLKGENNQKFYTDCKQTIDNYIELNRQSASSKFVHIIEANFIRKGYSSQFLNIINKALEDIRNKSNGKFSDDEITQKITEIWNLLRNNISSKYPVTSVEDAIYSEVKSVYPSWLSIVSIENEYKDGTIPDLYELGLILKRVLQKQDIDIIEKKLDDLTDLILEGKPQHFYNGIVSDLKSKIEKTLTDYSTLKAFPMFKRKAHIYALLKFKLKLLEYQKKWDEENHPLYILDQKKEEYSNIIKARLQNESILVAEAYIVADYLLRVIHKKAMVTGNRALKNAVKKIPWMTNTETVRLKYFEELASEVQNGYKENALNHFKNPKKHIENWFKFAVDNVVDENPEDKYNDTFRKEISLVYNHICNCKNYEEIKLFVNNYMTNVDKIDYKFSNEDSIIHKNKDFETFRDIIIKEIGAKMDCYSNQEKKEPFIKLSDDRSIMKKLGCIESCYWCGALCWGFLGHHENSDESKIHYTSHQPCGLRGTHFNKTKEIDPTACHRILENSDLFYFGKELPTKWSTAKARDFSNWKFISHHKKAFNDLMCWFFEKLHEDLANFYEVEPASYYNLKHNGCLNLNYDDIISALRTEIYPSVAEFPHYRNFLHELINRFQKQIQNLFMKKVTNY</sequence>
<dbReference type="Pfam" id="PF25496">
    <property type="entry name" value="URGCP"/>
    <property type="match status" value="1"/>
</dbReference>
<dbReference type="OrthoDB" id="1597724at2759"/>
<evidence type="ECO:0000259" key="2">
    <source>
        <dbReference type="PROSITE" id="PS51717"/>
    </source>
</evidence>
<gene>
    <name evidence="3" type="ORF">F8M41_002688</name>
</gene>
<dbReference type="InterPro" id="IPR027417">
    <property type="entry name" value="P-loop_NTPase"/>
</dbReference>
<organism evidence="3 4">
    <name type="scientific">Gigaspora margarita</name>
    <dbReference type="NCBI Taxonomy" id="4874"/>
    <lineage>
        <taxon>Eukaryota</taxon>
        <taxon>Fungi</taxon>
        <taxon>Fungi incertae sedis</taxon>
        <taxon>Mucoromycota</taxon>
        <taxon>Glomeromycotina</taxon>
        <taxon>Glomeromycetes</taxon>
        <taxon>Diversisporales</taxon>
        <taxon>Gigasporaceae</taxon>
        <taxon>Gigaspora</taxon>
    </lineage>
</organism>
<name>A0A8H4ES66_GIGMA</name>
<dbReference type="GO" id="GO:0003924">
    <property type="term" value="F:GTPase activity"/>
    <property type="evidence" value="ECO:0007669"/>
    <property type="project" value="InterPro"/>
</dbReference>
<keyword evidence="4" id="KW-1185">Reference proteome</keyword>
<evidence type="ECO:0000313" key="4">
    <source>
        <dbReference type="Proteomes" id="UP000439903"/>
    </source>
</evidence>
<dbReference type="InterPro" id="IPR052986">
    <property type="entry name" value="VLIG_GTPase"/>
</dbReference>
<dbReference type="SUPFAM" id="SSF52540">
    <property type="entry name" value="P-loop containing nucleoside triphosphate hydrolases"/>
    <property type="match status" value="1"/>
</dbReference>
<proteinExistence type="inferred from homology"/>
<reference evidence="3 4" key="1">
    <citation type="journal article" date="2019" name="Environ. Microbiol.">
        <title>At the nexus of three kingdoms: the genome of the mycorrhizal fungus Gigaspora margarita provides insights into plant, endobacterial and fungal interactions.</title>
        <authorList>
            <person name="Venice F."/>
            <person name="Ghignone S."/>
            <person name="Salvioli di Fossalunga A."/>
            <person name="Amselem J."/>
            <person name="Novero M."/>
            <person name="Xianan X."/>
            <person name="Sedzielewska Toro K."/>
            <person name="Morin E."/>
            <person name="Lipzen A."/>
            <person name="Grigoriev I.V."/>
            <person name="Henrissat B."/>
            <person name="Martin F.M."/>
            <person name="Bonfante P."/>
        </authorList>
    </citation>
    <scope>NUCLEOTIDE SEQUENCE [LARGE SCALE GENOMIC DNA]</scope>
    <source>
        <strain evidence="3 4">BEG34</strain>
    </source>
</reference>
<dbReference type="Gene3D" id="3.40.50.300">
    <property type="entry name" value="P-loop containing nucleotide triphosphate hydrolases"/>
    <property type="match status" value="1"/>
</dbReference>
<evidence type="ECO:0000256" key="1">
    <source>
        <dbReference type="ARBA" id="ARBA00006828"/>
    </source>
</evidence>
<evidence type="ECO:0000313" key="3">
    <source>
        <dbReference type="EMBL" id="KAF0544541.1"/>
    </source>
</evidence>
<dbReference type="EMBL" id="WTPW01000124">
    <property type="protein sequence ID" value="KAF0544541.1"/>
    <property type="molecule type" value="Genomic_DNA"/>
</dbReference>
<dbReference type="Proteomes" id="UP000439903">
    <property type="component" value="Unassembled WGS sequence"/>
</dbReference>
<dbReference type="Pfam" id="PF25683">
    <property type="entry name" value="URGCP_GTPase"/>
    <property type="match status" value="1"/>
</dbReference>
<comment type="similarity">
    <text evidence="1">Belongs to the TRAFAC class dynamin-like GTPase superfamily. Very large inducible GTPase (VLIG) family.</text>
</comment>
<dbReference type="PANTHER" id="PTHR14819:SF25">
    <property type="entry name" value="CHROMOSOME UNDETERMINED SCAFFOLD_52, WHOLE GENOME SHOTGUN SEQUENCE"/>
    <property type="match status" value="1"/>
</dbReference>
<dbReference type="InterPro" id="IPR030383">
    <property type="entry name" value="G_VLIG_dom"/>
</dbReference>
<comment type="caution">
    <text evidence="3">The sequence shown here is derived from an EMBL/GenBank/DDBJ whole genome shotgun (WGS) entry which is preliminary data.</text>
</comment>
<dbReference type="GO" id="GO:0005525">
    <property type="term" value="F:GTP binding"/>
    <property type="evidence" value="ECO:0007669"/>
    <property type="project" value="InterPro"/>
</dbReference>
<dbReference type="PANTHER" id="PTHR14819">
    <property type="entry name" value="GTP-BINDING"/>
    <property type="match status" value="1"/>
</dbReference>